<evidence type="ECO:0000256" key="1">
    <source>
        <dbReference type="ARBA" id="ARBA00008875"/>
    </source>
</evidence>
<protein>
    <submittedName>
        <fullName evidence="5">Glycosyl hydrolases family 39</fullName>
    </submittedName>
</protein>
<evidence type="ECO:0000313" key="6">
    <source>
        <dbReference type="Proteomes" id="UP000242222"/>
    </source>
</evidence>
<dbReference type="Proteomes" id="UP000242222">
    <property type="component" value="Unassembled WGS sequence"/>
</dbReference>
<evidence type="ECO:0000313" key="5">
    <source>
        <dbReference type="EMBL" id="SFN20285.1"/>
    </source>
</evidence>
<dbReference type="Pfam" id="PF01229">
    <property type="entry name" value="Glyco_hydro_39"/>
    <property type="match status" value="1"/>
</dbReference>
<dbReference type="InterPro" id="IPR051923">
    <property type="entry name" value="Glycosyl_Hydrolase_39"/>
</dbReference>
<name>A0A1I4X3R5_9GAMM</name>
<reference evidence="6" key="1">
    <citation type="submission" date="2016-10" db="EMBL/GenBank/DDBJ databases">
        <authorList>
            <person name="Varghese N."/>
            <person name="Submissions S."/>
        </authorList>
    </citation>
    <scope>NUCLEOTIDE SEQUENCE [LARGE SCALE GENOMIC DNA]</scope>
    <source>
        <strain evidence="6">N6PO6</strain>
    </source>
</reference>
<gene>
    <name evidence="5" type="ORF">SAMN05216516_103265</name>
</gene>
<keyword evidence="6" id="KW-1185">Reference proteome</keyword>
<keyword evidence="2 5" id="KW-0378">Hydrolase</keyword>
<sequence length="583" mass="65729">MSIIITVDKSQSDLSAGKNSILKNINGVNGIPVSLAPGFPDLEDQFNQMGITDIRLHDGLGIGDLDNYFSEKRINNINQLIQNVPDYERRTAKKFLADLGNHRVIFPNAAAGMRSNDVDLAFKDANYTMTDAYIRRILNNNPGLNPQNLERQLMFRIGRTLDGGCEVPQNADIYAILVSTLVDRYCLNYDKTGLPRKVKYWEIWNEPDLTFFWNSNNPQVYYDFYGKLARMIKAVDPEAKVGGAGVAFGYNPGGYYIDGLLKYCHETGTPIDFISWHCYGNGTGDPKNIIDVARSIESALNKYGFPDIESICTEWNSSPTGTMNTYTKVQSAKNAAYIASTFCYMQKCKVDKSYYYRGDGLSFGLFNDNPNPVDKRYKSFCTYSSQAFNLFSKMRETPVILKTNGAEDTGISMLACKSWDEKKLKILISNYKVDKDFTDGGVPPSGHDIYKQYYIDSNRSLKQLTDQWSLDEWFGGKNPNLIRPDNFVEQQAQLANPPVNGHLSAHERNYYHSDSGLITVVDNIAANNVNIAVKRIQEGKSLSSFDIKNTNYEINYILKNGQLIISDQNCTESTVTLYEIELN</sequence>
<dbReference type="GO" id="GO:0004553">
    <property type="term" value="F:hydrolase activity, hydrolyzing O-glycosyl compounds"/>
    <property type="evidence" value="ECO:0007669"/>
    <property type="project" value="TreeGrafter"/>
</dbReference>
<comment type="similarity">
    <text evidence="1">Belongs to the glycosyl hydrolase 39 family.</text>
</comment>
<dbReference type="STRING" id="1367852.SAMN05216516_103265"/>
<dbReference type="PANTHER" id="PTHR12631">
    <property type="entry name" value="ALPHA-L-IDURONIDASE"/>
    <property type="match status" value="1"/>
</dbReference>
<dbReference type="RefSeq" id="WP_092876685.1">
    <property type="nucleotide sequence ID" value="NZ_FOVC01000003.1"/>
</dbReference>
<dbReference type="AlphaFoldDB" id="A0A1I4X3R5"/>
<dbReference type="InterPro" id="IPR049166">
    <property type="entry name" value="GH39_cat"/>
</dbReference>
<dbReference type="SUPFAM" id="SSF51445">
    <property type="entry name" value="(Trans)glycosidases"/>
    <property type="match status" value="1"/>
</dbReference>
<dbReference type="Gene3D" id="3.20.20.80">
    <property type="entry name" value="Glycosidases"/>
    <property type="match status" value="1"/>
</dbReference>
<dbReference type="InterPro" id="IPR017853">
    <property type="entry name" value="GH"/>
</dbReference>
<dbReference type="PANTHER" id="PTHR12631:SF10">
    <property type="entry name" value="BETA-XYLOSIDASE-LIKE PROTEIN-RELATED"/>
    <property type="match status" value="1"/>
</dbReference>
<accession>A0A1I4X3R5</accession>
<proteinExistence type="inferred from homology"/>
<organism evidence="5 6">
    <name type="scientific">Izhakiella capsodis</name>
    <dbReference type="NCBI Taxonomy" id="1367852"/>
    <lineage>
        <taxon>Bacteria</taxon>
        <taxon>Pseudomonadati</taxon>
        <taxon>Pseudomonadota</taxon>
        <taxon>Gammaproteobacteria</taxon>
        <taxon>Enterobacterales</taxon>
        <taxon>Erwiniaceae</taxon>
        <taxon>Izhakiella</taxon>
    </lineage>
</organism>
<feature type="domain" description="Glycosyl hydrolases family 39 N-terminal catalytic" evidence="4">
    <location>
        <begin position="161"/>
        <end position="346"/>
    </location>
</feature>
<dbReference type="EMBL" id="FOVC01000003">
    <property type="protein sequence ID" value="SFN20285.1"/>
    <property type="molecule type" value="Genomic_DNA"/>
</dbReference>
<evidence type="ECO:0000259" key="4">
    <source>
        <dbReference type="Pfam" id="PF01229"/>
    </source>
</evidence>
<keyword evidence="3" id="KW-0326">Glycosidase</keyword>
<dbReference type="OrthoDB" id="9776971at2"/>
<evidence type="ECO:0000256" key="3">
    <source>
        <dbReference type="ARBA" id="ARBA00023295"/>
    </source>
</evidence>
<evidence type="ECO:0000256" key="2">
    <source>
        <dbReference type="ARBA" id="ARBA00022801"/>
    </source>
</evidence>